<keyword evidence="4" id="KW-1185">Reference proteome</keyword>
<dbReference type="PANTHER" id="PTHR13136">
    <property type="entry name" value="TESTIS DEVELOPMENT PROTEIN PRTD"/>
    <property type="match status" value="1"/>
</dbReference>
<accession>A0ABT7RTW2</accession>
<comment type="caution">
    <text evidence="3">The sequence shown here is derived from an EMBL/GenBank/DDBJ whole genome shotgun (WGS) entry which is preliminary data.</text>
</comment>
<dbReference type="Gene3D" id="3.40.50.1820">
    <property type="entry name" value="alpha/beta hydrolase"/>
    <property type="match status" value="1"/>
</dbReference>
<dbReference type="Proteomes" id="UP001233164">
    <property type="component" value="Unassembled WGS sequence"/>
</dbReference>
<feature type="domain" description="KANL3/Tex30 alpha/beta hydrolase-like" evidence="2">
    <location>
        <begin position="39"/>
        <end position="209"/>
    </location>
</feature>
<evidence type="ECO:0000313" key="4">
    <source>
        <dbReference type="Proteomes" id="UP001233164"/>
    </source>
</evidence>
<dbReference type="SUPFAM" id="SSF53474">
    <property type="entry name" value="alpha/beta-Hydrolases"/>
    <property type="match status" value="1"/>
</dbReference>
<protein>
    <submittedName>
        <fullName evidence="3">Alpha/beta hydrolase</fullName>
    </submittedName>
</protein>
<gene>
    <name evidence="3" type="ORF">QT969_20395</name>
</gene>
<feature type="compositionally biased region" description="Polar residues" evidence="1">
    <location>
        <begin position="1"/>
        <end position="10"/>
    </location>
</feature>
<organism evidence="3 4">
    <name type="scientific">Rhodococcus indonesiensis</name>
    <dbReference type="NCBI Taxonomy" id="3055869"/>
    <lineage>
        <taxon>Bacteria</taxon>
        <taxon>Bacillati</taxon>
        <taxon>Actinomycetota</taxon>
        <taxon>Actinomycetes</taxon>
        <taxon>Mycobacteriales</taxon>
        <taxon>Nocardiaceae</taxon>
        <taxon>Rhodococcus</taxon>
    </lineage>
</organism>
<dbReference type="InterPro" id="IPR026555">
    <property type="entry name" value="NSL3/Tex30"/>
</dbReference>
<dbReference type="Pfam" id="PF20408">
    <property type="entry name" value="Abhydrolase_11"/>
    <property type="match status" value="1"/>
</dbReference>
<keyword evidence="3" id="KW-0378">Hydrolase</keyword>
<dbReference type="RefSeq" id="WP_289380947.1">
    <property type="nucleotide sequence ID" value="NZ_JAUBOF010000095.1"/>
</dbReference>
<sequence length="231" mass="23714">MAHGAASSSGYRGPVTTEDFDDDPVHGVLHRPGSVPRGAVALTHGAGGNCDAAILRQLCGAFAEAGFLALRFDLPFRRRHPKGPPQPSRAAEDRAGIAAAAAAMRACTCGPLVLGGVSYGGRQTSMLAAEQPGVADALVLLSYPLHPPGKPEKARTEHLPALAVPTVFTHGDRDPFGTLDEMRAALPLIPAPVLLVPVTGAAHDLGKARTDPAPSIVHAVSGLLSDTSSRA</sequence>
<name>A0ABT7RTW2_9NOCA</name>
<reference evidence="3 4" key="1">
    <citation type="submission" date="2023-06" db="EMBL/GenBank/DDBJ databases">
        <title>Rhodococcus indonesiensis sp. nov a new member of the Rhodococcus ruber lineage isolated from a sediment of neutral hot spring.</title>
        <authorList>
            <person name="Kusuma A.B."/>
            <person name="Fenylestari G."/>
            <person name="Ammar F."/>
            <person name="Nouioui I."/>
            <person name="Goodfellow M."/>
        </authorList>
    </citation>
    <scope>NUCLEOTIDE SEQUENCE [LARGE SCALE GENOMIC DNA]</scope>
    <source>
        <strain evidence="3 4">CSLK01-03</strain>
    </source>
</reference>
<dbReference type="GO" id="GO:0016787">
    <property type="term" value="F:hydrolase activity"/>
    <property type="evidence" value="ECO:0007669"/>
    <property type="project" value="UniProtKB-KW"/>
</dbReference>
<dbReference type="InterPro" id="IPR046879">
    <property type="entry name" value="KANL3/Tex30_Abhydrolase"/>
</dbReference>
<dbReference type="InterPro" id="IPR029058">
    <property type="entry name" value="AB_hydrolase_fold"/>
</dbReference>
<proteinExistence type="predicted"/>
<feature type="region of interest" description="Disordered" evidence="1">
    <location>
        <begin position="1"/>
        <end position="25"/>
    </location>
</feature>
<evidence type="ECO:0000256" key="1">
    <source>
        <dbReference type="SAM" id="MobiDB-lite"/>
    </source>
</evidence>
<evidence type="ECO:0000313" key="3">
    <source>
        <dbReference type="EMBL" id="MDM7490649.1"/>
    </source>
</evidence>
<evidence type="ECO:0000259" key="2">
    <source>
        <dbReference type="Pfam" id="PF20408"/>
    </source>
</evidence>
<dbReference type="EMBL" id="JAUBOF010000095">
    <property type="protein sequence ID" value="MDM7490649.1"/>
    <property type="molecule type" value="Genomic_DNA"/>
</dbReference>
<dbReference type="PANTHER" id="PTHR13136:SF11">
    <property type="entry name" value="TESTIS-EXPRESSED PROTEIN 30"/>
    <property type="match status" value="1"/>
</dbReference>